<evidence type="ECO:0000313" key="3">
    <source>
        <dbReference type="EMBL" id="KAG5449359.1"/>
    </source>
</evidence>
<dbReference type="InterPro" id="IPR036223">
    <property type="entry name" value="CAP_C_sf"/>
</dbReference>
<name>A0A8T1MK10_CLOSI</name>
<dbReference type="PANTHER" id="PTHR10652:SF0">
    <property type="entry name" value="ADENYLYL CYCLASE-ASSOCIATED PROTEIN"/>
    <property type="match status" value="1"/>
</dbReference>
<feature type="domain" description="C-CAP/cofactor C-like" evidence="2">
    <location>
        <begin position="1"/>
        <end position="119"/>
    </location>
</feature>
<dbReference type="AlphaFoldDB" id="A0A8T1MK10"/>
<dbReference type="EMBL" id="NIRI02000042">
    <property type="protein sequence ID" value="KAG5449359.1"/>
    <property type="molecule type" value="Genomic_DNA"/>
</dbReference>
<dbReference type="Pfam" id="PF08603">
    <property type="entry name" value="CAP_C"/>
    <property type="match status" value="1"/>
</dbReference>
<accession>A0A8T1MK10</accession>
<dbReference type="PROSITE" id="PS01089">
    <property type="entry name" value="CAP_2"/>
    <property type="match status" value="1"/>
</dbReference>
<dbReference type="InterPro" id="IPR006599">
    <property type="entry name" value="CARP_motif"/>
</dbReference>
<dbReference type="InterPro" id="IPR028417">
    <property type="entry name" value="CAP_CS_C"/>
</dbReference>
<dbReference type="OrthoDB" id="1601at2759"/>
<dbReference type="InterPro" id="IPR016098">
    <property type="entry name" value="CAP/MinC_C"/>
</dbReference>
<reference evidence="3 4" key="1">
    <citation type="journal article" date="2018" name="Biotechnol. Adv.">
        <title>Improved genomic resources and new bioinformatic workflow for the carcinogenic parasite Clonorchis sinensis: Biotechnological implications.</title>
        <authorList>
            <person name="Wang D."/>
            <person name="Korhonen P.K."/>
            <person name="Gasser R.B."/>
            <person name="Young N.D."/>
        </authorList>
    </citation>
    <scope>NUCLEOTIDE SEQUENCE [LARGE SCALE GENOMIC DNA]</scope>
    <source>
        <strain evidence="3">Cs-k2</strain>
    </source>
</reference>
<keyword evidence="4" id="KW-1185">Reference proteome</keyword>
<dbReference type="InterPro" id="IPR013912">
    <property type="entry name" value="Adenylate_cyclase-assoc_CAP_C"/>
</dbReference>
<dbReference type="PANTHER" id="PTHR10652">
    <property type="entry name" value="ADENYLYL CYCLASE-ASSOCIATED PROTEIN"/>
    <property type="match status" value="1"/>
</dbReference>
<dbReference type="PROSITE" id="PS51329">
    <property type="entry name" value="C_CAP_COFACTOR_C"/>
    <property type="match status" value="1"/>
</dbReference>
<dbReference type="Proteomes" id="UP000286415">
    <property type="component" value="Unassembled WGS sequence"/>
</dbReference>
<dbReference type="Gene3D" id="2.160.20.70">
    <property type="match status" value="1"/>
</dbReference>
<dbReference type="SMART" id="SM00673">
    <property type="entry name" value="CARP"/>
    <property type="match status" value="1"/>
</dbReference>
<dbReference type="GO" id="GO:0003779">
    <property type="term" value="F:actin binding"/>
    <property type="evidence" value="ECO:0007669"/>
    <property type="project" value="InterPro"/>
</dbReference>
<sequence>MLSDYLNSKLVHLLLYIISCSKRGLLAFWKVFSNLASPYNCKKTGVVFDDLISALDIVNCQSVQVQSMGQLQTVNVDKTDGCQIYLSSQSLYADIITAKSSELNVLVPKANGDYDEFPVPEQFKTKFTGKGLQTTQMDSI</sequence>
<dbReference type="InterPro" id="IPR001837">
    <property type="entry name" value="Adenylate_cyclase-assoc_CAP"/>
</dbReference>
<organism evidence="3 4">
    <name type="scientific">Clonorchis sinensis</name>
    <name type="common">Chinese liver fluke</name>
    <dbReference type="NCBI Taxonomy" id="79923"/>
    <lineage>
        <taxon>Eukaryota</taxon>
        <taxon>Metazoa</taxon>
        <taxon>Spiralia</taxon>
        <taxon>Lophotrochozoa</taxon>
        <taxon>Platyhelminthes</taxon>
        <taxon>Trematoda</taxon>
        <taxon>Digenea</taxon>
        <taxon>Opisthorchiida</taxon>
        <taxon>Opisthorchiata</taxon>
        <taxon>Opisthorchiidae</taxon>
        <taxon>Clonorchis</taxon>
    </lineage>
</organism>
<proteinExistence type="inferred from homology"/>
<dbReference type="GO" id="GO:0007015">
    <property type="term" value="P:actin filament organization"/>
    <property type="evidence" value="ECO:0007669"/>
    <property type="project" value="TreeGrafter"/>
</dbReference>
<evidence type="ECO:0000313" key="4">
    <source>
        <dbReference type="Proteomes" id="UP000286415"/>
    </source>
</evidence>
<comment type="similarity">
    <text evidence="1">Belongs to the CAP family.</text>
</comment>
<dbReference type="InterPro" id="IPR017901">
    <property type="entry name" value="C-CAP_CF_C-like"/>
</dbReference>
<dbReference type="SUPFAM" id="SSF69340">
    <property type="entry name" value="C-terminal domain of adenylylcyclase associated protein"/>
    <property type="match status" value="1"/>
</dbReference>
<evidence type="ECO:0000256" key="1">
    <source>
        <dbReference type="ARBA" id="ARBA00007659"/>
    </source>
</evidence>
<dbReference type="GO" id="GO:0019933">
    <property type="term" value="P:cAMP-mediated signaling"/>
    <property type="evidence" value="ECO:0007669"/>
    <property type="project" value="TreeGrafter"/>
</dbReference>
<dbReference type="GO" id="GO:0000902">
    <property type="term" value="P:cell morphogenesis"/>
    <property type="evidence" value="ECO:0007669"/>
    <property type="project" value="TreeGrafter"/>
</dbReference>
<dbReference type="GO" id="GO:0008179">
    <property type="term" value="F:adenylate cyclase binding"/>
    <property type="evidence" value="ECO:0007669"/>
    <property type="project" value="TreeGrafter"/>
</dbReference>
<gene>
    <name evidence="3" type="ORF">CSKR_200940</name>
</gene>
<evidence type="ECO:0000259" key="2">
    <source>
        <dbReference type="PROSITE" id="PS51329"/>
    </source>
</evidence>
<dbReference type="GO" id="GO:0005737">
    <property type="term" value="C:cytoplasm"/>
    <property type="evidence" value="ECO:0007669"/>
    <property type="project" value="TreeGrafter"/>
</dbReference>
<reference evidence="3 4" key="2">
    <citation type="journal article" date="2021" name="Genomics">
        <title>High-quality reference genome for Clonorchis sinensis.</title>
        <authorList>
            <person name="Young N.D."/>
            <person name="Stroehlein A.J."/>
            <person name="Kinkar L."/>
            <person name="Wang T."/>
            <person name="Sohn W.M."/>
            <person name="Chang B.C.H."/>
            <person name="Kaur P."/>
            <person name="Weisz D."/>
            <person name="Dudchenko O."/>
            <person name="Aiden E.L."/>
            <person name="Korhonen P.K."/>
            <person name="Gasser R.B."/>
        </authorList>
    </citation>
    <scope>NUCLEOTIDE SEQUENCE [LARGE SCALE GENOMIC DNA]</scope>
    <source>
        <strain evidence="3">Cs-k2</strain>
    </source>
</reference>
<comment type="caution">
    <text evidence="3">The sequence shown here is derived from an EMBL/GenBank/DDBJ whole genome shotgun (WGS) entry which is preliminary data.</text>
</comment>
<protein>
    <submittedName>
        <fullName evidence="3">F-actin-capping protein subunit alpha</fullName>
    </submittedName>
</protein>